<keyword evidence="3" id="KW-1185">Reference proteome</keyword>
<feature type="domain" description="Heterokaryon incompatibility" evidence="1">
    <location>
        <begin position="44"/>
        <end position="128"/>
    </location>
</feature>
<dbReference type="Proteomes" id="UP000235371">
    <property type="component" value="Unassembled WGS sequence"/>
</dbReference>
<reference evidence="2 3" key="1">
    <citation type="submission" date="2016-04" db="EMBL/GenBank/DDBJ databases">
        <title>A degradative enzymes factory behind the ericoid mycorrhizal symbiosis.</title>
        <authorList>
            <consortium name="DOE Joint Genome Institute"/>
            <person name="Martino E."/>
            <person name="Morin E."/>
            <person name="Grelet G."/>
            <person name="Kuo A."/>
            <person name="Kohler A."/>
            <person name="Daghino S."/>
            <person name="Barry K."/>
            <person name="Choi C."/>
            <person name="Cichocki N."/>
            <person name="Clum A."/>
            <person name="Copeland A."/>
            <person name="Hainaut M."/>
            <person name="Haridas S."/>
            <person name="Labutti K."/>
            <person name="Lindquist E."/>
            <person name="Lipzen A."/>
            <person name="Khouja H.-R."/>
            <person name="Murat C."/>
            <person name="Ohm R."/>
            <person name="Olson A."/>
            <person name="Spatafora J."/>
            <person name="Veneault-Fourrey C."/>
            <person name="Henrissat B."/>
            <person name="Grigoriev I."/>
            <person name="Martin F."/>
            <person name="Perotto S."/>
        </authorList>
    </citation>
    <scope>NUCLEOTIDE SEQUENCE [LARGE SCALE GENOMIC DNA]</scope>
    <source>
        <strain evidence="2 3">E</strain>
    </source>
</reference>
<feature type="non-terminal residue" evidence="2">
    <location>
        <position position="167"/>
    </location>
</feature>
<evidence type="ECO:0000313" key="3">
    <source>
        <dbReference type="Proteomes" id="UP000235371"/>
    </source>
</evidence>
<dbReference type="PANTHER" id="PTHR24148:SF73">
    <property type="entry name" value="HET DOMAIN PROTEIN (AFU_ORTHOLOGUE AFUA_8G01020)"/>
    <property type="match status" value="1"/>
</dbReference>
<proteinExistence type="predicted"/>
<dbReference type="EMBL" id="KZ613895">
    <property type="protein sequence ID" value="PMD52655.1"/>
    <property type="molecule type" value="Genomic_DNA"/>
</dbReference>
<name>A0A2J6SPF5_9HELO</name>
<organism evidence="2 3">
    <name type="scientific">Hyaloscypha bicolor E</name>
    <dbReference type="NCBI Taxonomy" id="1095630"/>
    <lineage>
        <taxon>Eukaryota</taxon>
        <taxon>Fungi</taxon>
        <taxon>Dikarya</taxon>
        <taxon>Ascomycota</taxon>
        <taxon>Pezizomycotina</taxon>
        <taxon>Leotiomycetes</taxon>
        <taxon>Helotiales</taxon>
        <taxon>Hyaloscyphaceae</taxon>
        <taxon>Hyaloscypha</taxon>
        <taxon>Hyaloscypha bicolor</taxon>
    </lineage>
</organism>
<evidence type="ECO:0000313" key="2">
    <source>
        <dbReference type="EMBL" id="PMD52655.1"/>
    </source>
</evidence>
<dbReference type="PANTHER" id="PTHR24148">
    <property type="entry name" value="ANKYRIN REPEAT DOMAIN-CONTAINING PROTEIN 39 HOMOLOG-RELATED"/>
    <property type="match status" value="1"/>
</dbReference>
<accession>A0A2J6SPF5</accession>
<gene>
    <name evidence="2" type="ORF">K444DRAFT_488107</name>
</gene>
<protein>
    <recommendedName>
        <fullName evidence="1">Heterokaryon incompatibility domain-containing protein</fullName>
    </recommendedName>
</protein>
<dbReference type="Pfam" id="PF06985">
    <property type="entry name" value="HET"/>
    <property type="match status" value="1"/>
</dbReference>
<dbReference type="InterPro" id="IPR010730">
    <property type="entry name" value="HET"/>
</dbReference>
<dbReference type="OrthoDB" id="3598674at2759"/>
<sequence length="167" mass="19816">YSPLGDNSIRLLQIEAVTNPSLNHERAAIRCQIHHFHIAKAPNYRALSYAWGNSATRFIYLNDQRIEVRKNLWQALWHLRNNNFYTKWIWIDALCIDQLNTVERNHQVLLMGRIYKTAAEVFAWLGCLSDLPFGSRRILRYGLHNFVSLFTLQYWQRMWILQEIGLA</sequence>
<dbReference type="GeneID" id="36581237"/>
<feature type="non-terminal residue" evidence="2">
    <location>
        <position position="1"/>
    </location>
</feature>
<dbReference type="AlphaFoldDB" id="A0A2J6SPF5"/>
<dbReference type="STRING" id="1095630.A0A2J6SPF5"/>
<dbReference type="InParanoid" id="A0A2J6SPF5"/>
<dbReference type="InterPro" id="IPR052895">
    <property type="entry name" value="HetReg/Transcr_Mod"/>
</dbReference>
<evidence type="ECO:0000259" key="1">
    <source>
        <dbReference type="Pfam" id="PF06985"/>
    </source>
</evidence>
<dbReference type="RefSeq" id="XP_024729559.1">
    <property type="nucleotide sequence ID" value="XM_024873157.1"/>
</dbReference>